<dbReference type="PANTHER" id="PTHR36504">
    <property type="entry name" value="LIPOPOLYSACCHARIDE EXPORT SYSTEM PROTEIN LPTA"/>
    <property type="match status" value="1"/>
</dbReference>
<protein>
    <submittedName>
        <fullName evidence="5">OstA family protein</fullName>
    </submittedName>
</protein>
<keyword evidence="1 3" id="KW-0732">Signal</keyword>
<sequence length="186" mass="19325">MIRTPHIRTAMISLLAGFGAAALVATAFETRVQAQQIASFSSDQPVNFAADQIELQDRQKRVVLSGNVVINQGDMRLTAARTTVAYADAGTLTIQRIDATGGVVVTRGNERAQGSAGVYDFNSRVIVLSGGVALRRGTDTLNGGRLTIDLKTGRSSVDGRGAAPATGGTTTTSSGRVTGSFSVPQQ</sequence>
<feature type="signal peptide" evidence="3">
    <location>
        <begin position="1"/>
        <end position="27"/>
    </location>
</feature>
<dbReference type="Proteomes" id="UP000469430">
    <property type="component" value="Unassembled WGS sequence"/>
</dbReference>
<feature type="region of interest" description="Disordered" evidence="2">
    <location>
        <begin position="152"/>
        <end position="186"/>
    </location>
</feature>
<dbReference type="GO" id="GO:0017089">
    <property type="term" value="F:glycolipid transfer activity"/>
    <property type="evidence" value="ECO:0007669"/>
    <property type="project" value="TreeGrafter"/>
</dbReference>
<dbReference type="GO" id="GO:0030288">
    <property type="term" value="C:outer membrane-bounded periplasmic space"/>
    <property type="evidence" value="ECO:0007669"/>
    <property type="project" value="TreeGrafter"/>
</dbReference>
<dbReference type="PANTHER" id="PTHR36504:SF1">
    <property type="entry name" value="LIPOPOLYSACCHARIDE EXPORT SYSTEM PROTEIN LPTA"/>
    <property type="match status" value="1"/>
</dbReference>
<evidence type="ECO:0000256" key="2">
    <source>
        <dbReference type="SAM" id="MobiDB-lite"/>
    </source>
</evidence>
<comment type="caution">
    <text evidence="5">The sequence shown here is derived from an EMBL/GenBank/DDBJ whole genome shotgun (WGS) entry which is preliminary data.</text>
</comment>
<feature type="domain" description="Organic solvent tolerance-like N-terminal" evidence="4">
    <location>
        <begin position="50"/>
        <end position="153"/>
    </location>
</feature>
<feature type="compositionally biased region" description="Low complexity" evidence="2">
    <location>
        <begin position="159"/>
        <end position="180"/>
    </location>
</feature>
<dbReference type="GO" id="GO:0009279">
    <property type="term" value="C:cell outer membrane"/>
    <property type="evidence" value="ECO:0007669"/>
    <property type="project" value="TreeGrafter"/>
</dbReference>
<dbReference type="Gene3D" id="2.60.450.10">
    <property type="entry name" value="Lipopolysaccharide (LPS) transport protein A like domain"/>
    <property type="match status" value="1"/>
</dbReference>
<dbReference type="Pfam" id="PF03968">
    <property type="entry name" value="LptD_N"/>
    <property type="match status" value="1"/>
</dbReference>
<evidence type="ECO:0000313" key="5">
    <source>
        <dbReference type="EMBL" id="MXO97626.1"/>
    </source>
</evidence>
<accession>A0A6I4TPB6</accession>
<gene>
    <name evidence="5" type="ORF">GRI97_01310</name>
</gene>
<evidence type="ECO:0000259" key="4">
    <source>
        <dbReference type="Pfam" id="PF03968"/>
    </source>
</evidence>
<reference evidence="5 6" key="1">
    <citation type="submission" date="2019-12" db="EMBL/GenBank/DDBJ databases">
        <title>Genomic-based taxomic classification of the family Erythrobacteraceae.</title>
        <authorList>
            <person name="Xu L."/>
        </authorList>
    </citation>
    <scope>NUCLEOTIDE SEQUENCE [LARGE SCALE GENOMIC DNA]</scope>
    <source>
        <strain evidence="5 6">S36</strain>
    </source>
</reference>
<feature type="chain" id="PRO_5026211952" evidence="3">
    <location>
        <begin position="28"/>
        <end position="186"/>
    </location>
</feature>
<evidence type="ECO:0000313" key="6">
    <source>
        <dbReference type="Proteomes" id="UP000469430"/>
    </source>
</evidence>
<dbReference type="AlphaFoldDB" id="A0A6I4TPB6"/>
<dbReference type="InterPro" id="IPR005653">
    <property type="entry name" value="OstA-like_N"/>
</dbReference>
<dbReference type="GO" id="GO:0015920">
    <property type="term" value="P:lipopolysaccharide transport"/>
    <property type="evidence" value="ECO:0007669"/>
    <property type="project" value="TreeGrafter"/>
</dbReference>
<dbReference type="OrthoDB" id="9811926at2"/>
<dbReference type="RefSeq" id="WP_161389345.1">
    <property type="nucleotide sequence ID" value="NZ_JBHSCP010000001.1"/>
</dbReference>
<evidence type="ECO:0000256" key="1">
    <source>
        <dbReference type="ARBA" id="ARBA00022729"/>
    </source>
</evidence>
<proteinExistence type="predicted"/>
<name>A0A6I4TPB6_9SPHN</name>
<keyword evidence="6" id="KW-1185">Reference proteome</keyword>
<organism evidence="5 6">
    <name type="scientific">Croceibacterium xixiisoli</name>
    <dbReference type="NCBI Taxonomy" id="1476466"/>
    <lineage>
        <taxon>Bacteria</taxon>
        <taxon>Pseudomonadati</taxon>
        <taxon>Pseudomonadota</taxon>
        <taxon>Alphaproteobacteria</taxon>
        <taxon>Sphingomonadales</taxon>
        <taxon>Erythrobacteraceae</taxon>
        <taxon>Croceibacterium</taxon>
    </lineage>
</organism>
<evidence type="ECO:0000256" key="3">
    <source>
        <dbReference type="SAM" id="SignalP"/>
    </source>
</evidence>
<dbReference type="InterPro" id="IPR052037">
    <property type="entry name" value="LPS_export_LptA"/>
</dbReference>
<dbReference type="EMBL" id="WTYJ01000001">
    <property type="protein sequence ID" value="MXO97626.1"/>
    <property type="molecule type" value="Genomic_DNA"/>
</dbReference>